<organism evidence="2 3">
    <name type="scientific">Chara braunii</name>
    <name type="common">Braun's stonewort</name>
    <dbReference type="NCBI Taxonomy" id="69332"/>
    <lineage>
        <taxon>Eukaryota</taxon>
        <taxon>Viridiplantae</taxon>
        <taxon>Streptophyta</taxon>
        <taxon>Charophyceae</taxon>
        <taxon>Charales</taxon>
        <taxon>Characeae</taxon>
        <taxon>Chara</taxon>
    </lineage>
</organism>
<comment type="caution">
    <text evidence="2">The sequence shown here is derived from an EMBL/GenBank/DDBJ whole genome shotgun (WGS) entry which is preliminary data.</text>
</comment>
<keyword evidence="3" id="KW-1185">Reference proteome</keyword>
<keyword evidence="1" id="KW-1133">Transmembrane helix</keyword>
<sequence>MVYSISPGMKKRLARYSLIETGESIVGYVVLAFLTLDLGAFASYMSGKVMGTCVALSFVAAFSKVIAFMENSYFNGRSCAQVASITPHRFQLGRVSILTDDFQVTLTFHDVQVAVRLLAMVAQVGLGIVLRLSVSDIEDMMSNDAEWAERRLQEYTTAVDAQANRDSCGLQGYWFYSMKELLRIVRAELADLPNAGSGCTDENAQLQEGQENLKMALTSLLELSRKRDLHLNCLFTCKSGEMARHMQDLPLLSRCSNDVDAGRDFARAEGYVVMLQVLECAPPNAGEVEMAASILAGFGWGLSVLPWQNDRDVEDKDFVLKMLCDDDFLYCTRELLDELLKLLPCLPPKTGASGPACSRQDNPSLQEAAISAICSFAHAASDIHAQAEHRERCEKDARTANPQCDTSDCTITLCNAFTTRCPTGWLLEKEMPDFRRADNTWAKAVTSVLDNQPAVDLLLSCARNELNVSRRVVGDAIRTLSSLWSCKAIHWHRFDKRMPKDFPPPLADVSTLPNHDEIREKLASLVLESAADRSSVSPLAKLHLVQILISQNIRDEQLDVDIADVLLDCLRYWRRAVGNHLLEYFACEVMETLFDLFETSENKVTILGRIERSPGGVDCLKLMTSTVLAPIRAVRLEHNNFDSLLSDYLQKDKVNDWCGDWTEDYVTDCAGTAAGLLALFLSVPGGPDFITPANIEFLGAAVEHATGCEGQAPISQPLVETVLGSLRRALGWLCIPLGHPTWQPLGDRHADIHEPPSLWLKQLVIDVLTVVHRRNVVRLMCEVVRRNPGIPLQNLSPVLAKLREMPPLRLSTPRGLQAFDMNCERERKAEIEKIP</sequence>
<evidence type="ECO:0000313" key="2">
    <source>
        <dbReference type="EMBL" id="GBG66073.1"/>
    </source>
</evidence>
<dbReference type="AlphaFoldDB" id="A0A388K808"/>
<dbReference type="Gramene" id="GBG66073">
    <property type="protein sequence ID" value="GBG66073"/>
    <property type="gene ID" value="CBR_g55416"/>
</dbReference>
<reference evidence="2 3" key="1">
    <citation type="journal article" date="2018" name="Cell">
        <title>The Chara Genome: Secondary Complexity and Implications for Plant Terrestrialization.</title>
        <authorList>
            <person name="Nishiyama T."/>
            <person name="Sakayama H."/>
            <person name="Vries J.D."/>
            <person name="Buschmann H."/>
            <person name="Saint-Marcoux D."/>
            <person name="Ullrich K.K."/>
            <person name="Haas F.B."/>
            <person name="Vanderstraeten L."/>
            <person name="Becker D."/>
            <person name="Lang D."/>
            <person name="Vosolsobe S."/>
            <person name="Rombauts S."/>
            <person name="Wilhelmsson P.K.I."/>
            <person name="Janitza P."/>
            <person name="Kern R."/>
            <person name="Heyl A."/>
            <person name="Rumpler F."/>
            <person name="Villalobos L.I.A.C."/>
            <person name="Clay J.M."/>
            <person name="Skokan R."/>
            <person name="Toyoda A."/>
            <person name="Suzuki Y."/>
            <person name="Kagoshima H."/>
            <person name="Schijlen E."/>
            <person name="Tajeshwar N."/>
            <person name="Catarino B."/>
            <person name="Hetherington A.J."/>
            <person name="Saltykova A."/>
            <person name="Bonnot C."/>
            <person name="Breuninger H."/>
            <person name="Symeonidi A."/>
            <person name="Radhakrishnan G.V."/>
            <person name="Van Nieuwerburgh F."/>
            <person name="Deforce D."/>
            <person name="Chang C."/>
            <person name="Karol K.G."/>
            <person name="Hedrich R."/>
            <person name="Ulvskov P."/>
            <person name="Glockner G."/>
            <person name="Delwiche C.F."/>
            <person name="Petrasek J."/>
            <person name="Van de Peer Y."/>
            <person name="Friml J."/>
            <person name="Beilby M."/>
            <person name="Dolan L."/>
            <person name="Kohara Y."/>
            <person name="Sugano S."/>
            <person name="Fujiyama A."/>
            <person name="Delaux P.-M."/>
            <person name="Quint M."/>
            <person name="TheiBen G."/>
            <person name="Hagemann M."/>
            <person name="Harholt J."/>
            <person name="Dunand C."/>
            <person name="Zachgo S."/>
            <person name="Langdale J."/>
            <person name="Maumus F."/>
            <person name="Straeten D.V.D."/>
            <person name="Gould S.B."/>
            <person name="Rensing S.A."/>
        </authorList>
    </citation>
    <scope>NUCLEOTIDE SEQUENCE [LARGE SCALE GENOMIC DNA]</scope>
    <source>
        <strain evidence="2 3">S276</strain>
    </source>
</reference>
<dbReference type="SUPFAM" id="SSF48371">
    <property type="entry name" value="ARM repeat"/>
    <property type="match status" value="1"/>
</dbReference>
<protein>
    <submittedName>
        <fullName evidence="2">Uncharacterized protein</fullName>
    </submittedName>
</protein>
<name>A0A388K808_CHABU</name>
<proteinExistence type="predicted"/>
<gene>
    <name evidence="2" type="ORF">CBR_g55416</name>
</gene>
<evidence type="ECO:0000256" key="1">
    <source>
        <dbReference type="SAM" id="Phobius"/>
    </source>
</evidence>
<keyword evidence="1" id="KW-0472">Membrane</keyword>
<evidence type="ECO:0000313" key="3">
    <source>
        <dbReference type="Proteomes" id="UP000265515"/>
    </source>
</evidence>
<dbReference type="InterPro" id="IPR016024">
    <property type="entry name" value="ARM-type_fold"/>
</dbReference>
<dbReference type="EMBL" id="BFEA01000069">
    <property type="protein sequence ID" value="GBG66073.1"/>
    <property type="molecule type" value="Genomic_DNA"/>
</dbReference>
<dbReference type="Proteomes" id="UP000265515">
    <property type="component" value="Unassembled WGS sequence"/>
</dbReference>
<keyword evidence="1" id="KW-0812">Transmembrane</keyword>
<accession>A0A388K808</accession>
<feature type="transmembrane region" description="Helical" evidence="1">
    <location>
        <begin position="49"/>
        <end position="69"/>
    </location>
</feature>